<reference evidence="2" key="1">
    <citation type="submission" date="2022-12" db="EMBL/GenBank/DDBJ databases">
        <authorList>
            <person name="Petersen C."/>
        </authorList>
    </citation>
    <scope>NUCLEOTIDE SEQUENCE</scope>
    <source>
        <strain evidence="2">IBT 29677</strain>
    </source>
</reference>
<evidence type="ECO:0000256" key="1">
    <source>
        <dbReference type="SAM" id="SignalP"/>
    </source>
</evidence>
<reference evidence="2" key="2">
    <citation type="journal article" date="2023" name="IMA Fungus">
        <title>Comparative genomic study of the Penicillium genus elucidates a diverse pangenome and 15 lateral gene transfer events.</title>
        <authorList>
            <person name="Petersen C."/>
            <person name="Sorensen T."/>
            <person name="Nielsen M.R."/>
            <person name="Sondergaard T.E."/>
            <person name="Sorensen J.L."/>
            <person name="Fitzpatrick D.A."/>
            <person name="Frisvad J.C."/>
            <person name="Nielsen K.L."/>
        </authorList>
    </citation>
    <scope>NUCLEOTIDE SEQUENCE</scope>
    <source>
        <strain evidence="2">IBT 29677</strain>
    </source>
</reference>
<gene>
    <name evidence="2" type="ORF">N7509_008455</name>
</gene>
<dbReference type="OrthoDB" id="4263735at2759"/>
<organism evidence="2 3">
    <name type="scientific">Penicillium cosmopolitanum</name>
    <dbReference type="NCBI Taxonomy" id="1131564"/>
    <lineage>
        <taxon>Eukaryota</taxon>
        <taxon>Fungi</taxon>
        <taxon>Dikarya</taxon>
        <taxon>Ascomycota</taxon>
        <taxon>Pezizomycotina</taxon>
        <taxon>Eurotiomycetes</taxon>
        <taxon>Eurotiomycetidae</taxon>
        <taxon>Eurotiales</taxon>
        <taxon>Aspergillaceae</taxon>
        <taxon>Penicillium</taxon>
    </lineage>
</organism>
<sequence>MKYLSAISVLITLASSTPLWGPNETPVDSMKLKDVLNVYVPCMKNCGVTSMGCTSQTGAVASSCTHDLATCMLRCQRLIYPSPLDRLTDCTLVSVDELGSGLAVDMIESNFKECVRK</sequence>
<evidence type="ECO:0008006" key="4">
    <source>
        <dbReference type="Google" id="ProtNLM"/>
    </source>
</evidence>
<accession>A0A9W9VMM7</accession>
<name>A0A9W9VMM7_9EURO</name>
<proteinExistence type="predicted"/>
<evidence type="ECO:0000313" key="2">
    <source>
        <dbReference type="EMBL" id="KAJ5385914.1"/>
    </source>
</evidence>
<evidence type="ECO:0000313" key="3">
    <source>
        <dbReference type="Proteomes" id="UP001147747"/>
    </source>
</evidence>
<dbReference type="Proteomes" id="UP001147747">
    <property type="component" value="Unassembled WGS sequence"/>
</dbReference>
<dbReference type="EMBL" id="JAPZBU010000009">
    <property type="protein sequence ID" value="KAJ5385914.1"/>
    <property type="molecule type" value="Genomic_DNA"/>
</dbReference>
<protein>
    <recommendedName>
        <fullName evidence="4">Extracellular membrane protein CFEM domain-containing protein</fullName>
    </recommendedName>
</protein>
<dbReference type="AlphaFoldDB" id="A0A9W9VMM7"/>
<feature type="chain" id="PRO_5040724353" description="Extracellular membrane protein CFEM domain-containing protein" evidence="1">
    <location>
        <begin position="17"/>
        <end position="117"/>
    </location>
</feature>
<dbReference type="GeneID" id="81372072"/>
<dbReference type="RefSeq" id="XP_056483712.1">
    <property type="nucleotide sequence ID" value="XM_056633092.1"/>
</dbReference>
<keyword evidence="1" id="KW-0732">Signal</keyword>
<comment type="caution">
    <text evidence="2">The sequence shown here is derived from an EMBL/GenBank/DDBJ whole genome shotgun (WGS) entry which is preliminary data.</text>
</comment>
<feature type="signal peptide" evidence="1">
    <location>
        <begin position="1"/>
        <end position="16"/>
    </location>
</feature>
<keyword evidence="3" id="KW-1185">Reference proteome</keyword>